<protein>
    <submittedName>
        <fullName evidence="2">Glycine-rich protein</fullName>
    </submittedName>
</protein>
<evidence type="ECO:0000256" key="1">
    <source>
        <dbReference type="SAM" id="MobiDB-lite"/>
    </source>
</evidence>
<gene>
    <name evidence="2" type="ORF">STAS_28754</name>
</gene>
<proteinExistence type="predicted"/>
<feature type="region of interest" description="Disordered" evidence="1">
    <location>
        <begin position="182"/>
        <end position="209"/>
    </location>
</feature>
<organism evidence="2 3">
    <name type="scientific">Striga asiatica</name>
    <name type="common">Asiatic witchweed</name>
    <name type="synonym">Buchnera asiatica</name>
    <dbReference type="NCBI Taxonomy" id="4170"/>
    <lineage>
        <taxon>Eukaryota</taxon>
        <taxon>Viridiplantae</taxon>
        <taxon>Streptophyta</taxon>
        <taxon>Embryophyta</taxon>
        <taxon>Tracheophyta</taxon>
        <taxon>Spermatophyta</taxon>
        <taxon>Magnoliopsida</taxon>
        <taxon>eudicotyledons</taxon>
        <taxon>Gunneridae</taxon>
        <taxon>Pentapetalae</taxon>
        <taxon>asterids</taxon>
        <taxon>lamiids</taxon>
        <taxon>Lamiales</taxon>
        <taxon>Orobanchaceae</taxon>
        <taxon>Buchnereae</taxon>
        <taxon>Striga</taxon>
    </lineage>
</organism>
<keyword evidence="3" id="KW-1185">Reference proteome</keyword>
<accession>A0A5A7R508</accession>
<feature type="region of interest" description="Disordered" evidence="1">
    <location>
        <begin position="23"/>
        <end position="47"/>
    </location>
</feature>
<feature type="compositionally biased region" description="Basic and acidic residues" evidence="1">
    <location>
        <begin position="23"/>
        <end position="36"/>
    </location>
</feature>
<dbReference type="Proteomes" id="UP000325081">
    <property type="component" value="Unassembled WGS sequence"/>
</dbReference>
<dbReference type="EMBL" id="BKCP01009626">
    <property type="protein sequence ID" value="GER51381.1"/>
    <property type="molecule type" value="Genomic_DNA"/>
</dbReference>
<evidence type="ECO:0000313" key="2">
    <source>
        <dbReference type="EMBL" id="GER51381.1"/>
    </source>
</evidence>
<reference evidence="3" key="1">
    <citation type="journal article" date="2019" name="Curr. Biol.">
        <title>Genome Sequence of Striga asiatica Provides Insight into the Evolution of Plant Parasitism.</title>
        <authorList>
            <person name="Yoshida S."/>
            <person name="Kim S."/>
            <person name="Wafula E.K."/>
            <person name="Tanskanen J."/>
            <person name="Kim Y.M."/>
            <person name="Honaas L."/>
            <person name="Yang Z."/>
            <person name="Spallek T."/>
            <person name="Conn C.E."/>
            <person name="Ichihashi Y."/>
            <person name="Cheong K."/>
            <person name="Cui S."/>
            <person name="Der J.P."/>
            <person name="Gundlach H."/>
            <person name="Jiao Y."/>
            <person name="Hori C."/>
            <person name="Ishida J.K."/>
            <person name="Kasahara H."/>
            <person name="Kiba T."/>
            <person name="Kim M.S."/>
            <person name="Koo N."/>
            <person name="Laohavisit A."/>
            <person name="Lee Y.H."/>
            <person name="Lumba S."/>
            <person name="McCourt P."/>
            <person name="Mortimer J.C."/>
            <person name="Mutuku J.M."/>
            <person name="Nomura T."/>
            <person name="Sasaki-Sekimoto Y."/>
            <person name="Seto Y."/>
            <person name="Wang Y."/>
            <person name="Wakatake T."/>
            <person name="Sakakibara H."/>
            <person name="Demura T."/>
            <person name="Yamaguchi S."/>
            <person name="Yoneyama K."/>
            <person name="Manabe R.I."/>
            <person name="Nelson D.C."/>
            <person name="Schulman A.H."/>
            <person name="Timko M.P."/>
            <person name="dePamphilis C.W."/>
            <person name="Choi D."/>
            <person name="Shirasu K."/>
        </authorList>
    </citation>
    <scope>NUCLEOTIDE SEQUENCE [LARGE SCALE GENOMIC DNA]</scope>
    <source>
        <strain evidence="3">cv. UVA1</strain>
    </source>
</reference>
<sequence>MRLPQQMDLLNRYLLRLRQQEKYEAAHDEDESRKQQENPVFEVAESRQEALGYESRENHINTHNHALPSRPRLQWEKLARHQPPEWAPRPPSRARNSRRIQRSTRPKPEALKNNRRVEKDRVHSSQLLEGRYPKRPNHQLRPILPLEKVPEGMLNRLSCIARIYKNLSSFLKSPLLDETVGSFRKEKSPDEHESGRDCSHSERKPPPPRMNLLDSIVHKYSEACCELEELVDGSTDLCWRHFREV</sequence>
<name>A0A5A7R508_STRAF</name>
<comment type="caution">
    <text evidence="2">The sequence shown here is derived from an EMBL/GenBank/DDBJ whole genome shotgun (WGS) entry which is preliminary data.</text>
</comment>
<feature type="compositionally biased region" description="Basic and acidic residues" evidence="1">
    <location>
        <begin position="183"/>
        <end position="205"/>
    </location>
</feature>
<evidence type="ECO:0000313" key="3">
    <source>
        <dbReference type="Proteomes" id="UP000325081"/>
    </source>
</evidence>
<feature type="region of interest" description="Disordered" evidence="1">
    <location>
        <begin position="80"/>
        <end position="138"/>
    </location>
</feature>
<feature type="compositionally biased region" description="Basic and acidic residues" evidence="1">
    <location>
        <begin position="106"/>
        <end position="123"/>
    </location>
</feature>
<dbReference type="AlphaFoldDB" id="A0A5A7R508"/>
<feature type="compositionally biased region" description="Basic residues" evidence="1">
    <location>
        <begin position="95"/>
        <end position="105"/>
    </location>
</feature>
<dbReference type="OrthoDB" id="10281448at2759"/>